<comment type="caution">
    <text evidence="1">The sequence shown here is derived from an EMBL/GenBank/DDBJ whole genome shotgun (WGS) entry which is preliminary data.</text>
</comment>
<accession>A0A4Z2GE38</accession>
<gene>
    <name evidence="1" type="ORF">EYF80_038786</name>
</gene>
<reference evidence="1 2" key="1">
    <citation type="submission" date="2019-03" db="EMBL/GenBank/DDBJ databases">
        <title>First draft genome of Liparis tanakae, snailfish: a comprehensive survey of snailfish specific genes.</title>
        <authorList>
            <person name="Kim W."/>
            <person name="Song I."/>
            <person name="Jeong J.-H."/>
            <person name="Kim D."/>
            <person name="Kim S."/>
            <person name="Ryu S."/>
            <person name="Song J.Y."/>
            <person name="Lee S.K."/>
        </authorList>
    </citation>
    <scope>NUCLEOTIDE SEQUENCE [LARGE SCALE GENOMIC DNA]</scope>
    <source>
        <tissue evidence="1">Muscle</tissue>
    </source>
</reference>
<evidence type="ECO:0000313" key="2">
    <source>
        <dbReference type="Proteomes" id="UP000314294"/>
    </source>
</evidence>
<sequence length="81" mass="9104">MALFISRAALQPHRHTHVSNYHRFAAAPNRLSGEGVLDQLVLDQQVLDQLVLDQLVLDQLVTDGTPLFTDRTSCHARKTRS</sequence>
<dbReference type="EMBL" id="SRLO01000598">
    <property type="protein sequence ID" value="TNN50984.1"/>
    <property type="molecule type" value="Genomic_DNA"/>
</dbReference>
<dbReference type="Proteomes" id="UP000314294">
    <property type="component" value="Unassembled WGS sequence"/>
</dbReference>
<name>A0A4Z2GE38_9TELE</name>
<proteinExistence type="predicted"/>
<protein>
    <submittedName>
        <fullName evidence="1">Uncharacterized protein</fullName>
    </submittedName>
</protein>
<organism evidence="1 2">
    <name type="scientific">Liparis tanakae</name>
    <name type="common">Tanaka's snailfish</name>
    <dbReference type="NCBI Taxonomy" id="230148"/>
    <lineage>
        <taxon>Eukaryota</taxon>
        <taxon>Metazoa</taxon>
        <taxon>Chordata</taxon>
        <taxon>Craniata</taxon>
        <taxon>Vertebrata</taxon>
        <taxon>Euteleostomi</taxon>
        <taxon>Actinopterygii</taxon>
        <taxon>Neopterygii</taxon>
        <taxon>Teleostei</taxon>
        <taxon>Neoteleostei</taxon>
        <taxon>Acanthomorphata</taxon>
        <taxon>Eupercaria</taxon>
        <taxon>Perciformes</taxon>
        <taxon>Cottioidei</taxon>
        <taxon>Cottales</taxon>
        <taxon>Liparidae</taxon>
        <taxon>Liparis</taxon>
    </lineage>
</organism>
<evidence type="ECO:0000313" key="1">
    <source>
        <dbReference type="EMBL" id="TNN50984.1"/>
    </source>
</evidence>
<keyword evidence="2" id="KW-1185">Reference proteome</keyword>
<dbReference type="AlphaFoldDB" id="A0A4Z2GE38"/>